<accession>A0A5S3P9U1</accession>
<proteinExistence type="predicted"/>
<gene>
    <name evidence="1" type="ORF">FDT80_18260</name>
</gene>
<name>A0A5S3P9U1_9RHOB</name>
<evidence type="ECO:0000313" key="1">
    <source>
        <dbReference type="EMBL" id="TMM49384.1"/>
    </source>
</evidence>
<dbReference type="SUPFAM" id="SSF52266">
    <property type="entry name" value="SGNH hydrolase"/>
    <property type="match status" value="1"/>
</dbReference>
<keyword evidence="2" id="KW-1185">Reference proteome</keyword>
<dbReference type="GO" id="GO:0016788">
    <property type="term" value="F:hydrolase activity, acting on ester bonds"/>
    <property type="evidence" value="ECO:0007669"/>
    <property type="project" value="UniProtKB-ARBA"/>
</dbReference>
<dbReference type="RefSeq" id="WP_138663772.1">
    <property type="nucleotide sequence ID" value="NZ_VANS01000009.1"/>
</dbReference>
<dbReference type="InterPro" id="IPR036514">
    <property type="entry name" value="SGNH_hydro_sf"/>
</dbReference>
<reference evidence="1 2" key="1">
    <citation type="submission" date="2019-05" db="EMBL/GenBank/DDBJ databases">
        <title>Sulfitobacter sabulilitoris sp. nov., isolated from a marine sand.</title>
        <authorList>
            <person name="Yoon J.-H."/>
        </authorList>
    </citation>
    <scope>NUCLEOTIDE SEQUENCE [LARGE SCALE GENOMIC DNA]</scope>
    <source>
        <strain evidence="1 2">HSMS-29</strain>
    </source>
</reference>
<dbReference type="OrthoDB" id="7846073at2"/>
<dbReference type="Proteomes" id="UP000309550">
    <property type="component" value="Unassembled WGS sequence"/>
</dbReference>
<dbReference type="AlphaFoldDB" id="A0A5S3P9U1"/>
<evidence type="ECO:0000313" key="2">
    <source>
        <dbReference type="Proteomes" id="UP000309550"/>
    </source>
</evidence>
<organism evidence="1 2">
    <name type="scientific">Sulfitobacter sabulilitoris</name>
    <dbReference type="NCBI Taxonomy" id="2562655"/>
    <lineage>
        <taxon>Bacteria</taxon>
        <taxon>Pseudomonadati</taxon>
        <taxon>Pseudomonadota</taxon>
        <taxon>Alphaproteobacteria</taxon>
        <taxon>Rhodobacterales</taxon>
        <taxon>Roseobacteraceae</taxon>
        <taxon>Sulfitobacter</taxon>
    </lineage>
</organism>
<dbReference type="EMBL" id="VANS01000009">
    <property type="protein sequence ID" value="TMM49384.1"/>
    <property type="molecule type" value="Genomic_DNA"/>
</dbReference>
<protein>
    <submittedName>
        <fullName evidence="1">Uncharacterized protein</fullName>
    </submittedName>
</protein>
<sequence length="319" mass="34879">MEKVLILGFSVTAETPGFVEQAGKLIGDGAAMTLRKVGLGGLQPYHMRHLLSEILDDVNPDTIIAEFATPGFRKFGRHPADHQNTLATLINACADRGIALALLDLPRTDVDAQTDWLFAMHKEFCATNGLPYLCIPDGDGLLRDVVHPNSEGVAVYARALADFLEHPRVTPGPDRKRPVALFSAIHVSEHVPGRGDRLSTFSRSGYSVEMTPISVGETISLTIPAGMDLCGFTYLMGPRSGIVQYTDGHEDRRLRCYDQFCYYERLGAQIIDPVSWDTISMTQLPDLPDTPLLKGEADTSDRIGQLGHLLTTGNTPSFD</sequence>
<dbReference type="Gene3D" id="3.40.50.1110">
    <property type="entry name" value="SGNH hydrolase"/>
    <property type="match status" value="1"/>
</dbReference>
<comment type="caution">
    <text evidence="1">The sequence shown here is derived from an EMBL/GenBank/DDBJ whole genome shotgun (WGS) entry which is preliminary data.</text>
</comment>